<dbReference type="Pfam" id="PF00580">
    <property type="entry name" value="UvrD-helicase"/>
    <property type="match status" value="1"/>
</dbReference>
<keyword evidence="4" id="KW-0067">ATP-binding</keyword>
<evidence type="ECO:0000256" key="4">
    <source>
        <dbReference type="ARBA" id="ARBA00022840"/>
    </source>
</evidence>
<dbReference type="Pfam" id="PF08378">
    <property type="entry name" value="NERD"/>
    <property type="match status" value="1"/>
</dbReference>
<comment type="catalytic activity">
    <reaction evidence="6">
        <text>Couples ATP hydrolysis with the unwinding of duplex DNA by translocating in the 3'-5' direction.</text>
        <dbReference type="EC" id="5.6.2.4"/>
    </reaction>
</comment>
<feature type="domain" description="UvrD-like helicase C-terminal" evidence="11">
    <location>
        <begin position="539"/>
        <end position="603"/>
    </location>
</feature>
<dbReference type="CDD" id="cd18807">
    <property type="entry name" value="SF1_C_UvrD"/>
    <property type="match status" value="1"/>
</dbReference>
<keyword evidence="13" id="KW-1185">Reference proteome</keyword>
<dbReference type="InterPro" id="IPR000212">
    <property type="entry name" value="DNA_helicase_UvrD/REP"/>
</dbReference>
<evidence type="ECO:0000259" key="10">
    <source>
        <dbReference type="Pfam" id="PF08378"/>
    </source>
</evidence>
<keyword evidence="2" id="KW-0378">Hydrolase</keyword>
<evidence type="ECO:0000256" key="2">
    <source>
        <dbReference type="ARBA" id="ARBA00022801"/>
    </source>
</evidence>
<gene>
    <name evidence="12" type="ORF">NDI38_26585</name>
</gene>
<dbReference type="Gene3D" id="3.40.50.300">
    <property type="entry name" value="P-loop containing nucleotide triphosphate hydrolases"/>
    <property type="match status" value="2"/>
</dbReference>
<evidence type="ECO:0000259" key="11">
    <source>
        <dbReference type="Pfam" id="PF13361"/>
    </source>
</evidence>
<evidence type="ECO:0000256" key="3">
    <source>
        <dbReference type="ARBA" id="ARBA00022806"/>
    </source>
</evidence>
<dbReference type="PANTHER" id="PTHR11070">
    <property type="entry name" value="UVRD / RECB / PCRA DNA HELICASE FAMILY MEMBER"/>
    <property type="match status" value="1"/>
</dbReference>
<dbReference type="RefSeq" id="WP_190455525.1">
    <property type="nucleotide sequence ID" value="NZ_JAMPLM010000048.1"/>
</dbReference>
<sequence>MATLIPTFSTCAQRMTSGERRLAQRLEDKLEADYLLWYDVPIGAKRLHPDFILLHPLRGLIVLEVKDWKLTTIQQINRETVTLLTDAGMKSVDNPLEQARRYTLAINQQLEQDRLLVQSEGRYQGRLAFPYSYGVVLTNITRQQFEAEGGLQAVLTPNLIICQDEMYESVDDYTFQRRLWDLCTYSFGEPLTPTQLDRIRWHLFPDVRIVSKQLSLLPDVPEEATAMIALPDLLQVMDIQQEQLARSLGEGHRVIHGVAGSGKTLILVYRCLHMAQETTKPILVLCFNVSLAARLRQMLHAKGIGSDRVQVRHFHGWCGELLRRHRLPKPSANEFQGTAYVEAVVQRVIQGVDADIIPAGSYGAVLIDEGHDFRPEWLKLAAQMVDPVTKALLLLYDDAQTLYGETKRQRFSFKHLGIQAQGRTTVLKLNYRNTEEILALAFAFAKEVMTPTEDNEEDMPLLVQPQSAGRHGAKPEFIRLPSFRHETEYLAARLEQLHERGMPWNEMAIVYRAKWMAEQVYDRCQQAQIPVEWINKDKDSQFYDSAAPSVKLVTMHSSKGLEFPVVFIPGIGYLPNQHSTPEGEARLLYVAMTRAVDQLVMTCDRPSEFGQRLEVALRSQKP</sequence>
<keyword evidence="3" id="KW-0347">Helicase</keyword>
<evidence type="ECO:0000256" key="5">
    <source>
        <dbReference type="ARBA" id="ARBA00023235"/>
    </source>
</evidence>
<protein>
    <recommendedName>
        <fullName evidence="7">DNA 3'-5' helicase</fullName>
        <ecNumber evidence="7">5.6.2.4</ecNumber>
    </recommendedName>
</protein>
<evidence type="ECO:0000313" key="13">
    <source>
        <dbReference type="Proteomes" id="UP001476950"/>
    </source>
</evidence>
<comment type="catalytic activity">
    <reaction evidence="8">
        <text>ATP + H2O = ADP + phosphate + H(+)</text>
        <dbReference type="Rhea" id="RHEA:13065"/>
        <dbReference type="ChEBI" id="CHEBI:15377"/>
        <dbReference type="ChEBI" id="CHEBI:15378"/>
        <dbReference type="ChEBI" id="CHEBI:30616"/>
        <dbReference type="ChEBI" id="CHEBI:43474"/>
        <dbReference type="ChEBI" id="CHEBI:456216"/>
        <dbReference type="EC" id="5.6.2.4"/>
    </reaction>
</comment>
<evidence type="ECO:0000313" key="12">
    <source>
        <dbReference type="EMBL" id="MEP1061945.1"/>
    </source>
</evidence>
<feature type="domain" description="UvrD-like helicase C-terminal" evidence="11">
    <location>
        <begin position="426"/>
        <end position="536"/>
    </location>
</feature>
<dbReference type="Proteomes" id="UP001476950">
    <property type="component" value="Unassembled WGS sequence"/>
</dbReference>
<dbReference type="EC" id="5.6.2.4" evidence="7"/>
<dbReference type="InterPro" id="IPR027417">
    <property type="entry name" value="P-loop_NTPase"/>
</dbReference>
<evidence type="ECO:0000256" key="1">
    <source>
        <dbReference type="ARBA" id="ARBA00022741"/>
    </source>
</evidence>
<name>A0ABV0KRW4_9CYAN</name>
<reference evidence="12 13" key="1">
    <citation type="submission" date="2022-04" db="EMBL/GenBank/DDBJ databases">
        <title>Positive selection, recombination, and allopatry shape intraspecific diversity of widespread and dominant cyanobacteria.</title>
        <authorList>
            <person name="Wei J."/>
            <person name="Shu W."/>
            <person name="Hu C."/>
        </authorList>
    </citation>
    <scope>NUCLEOTIDE SEQUENCE [LARGE SCALE GENOMIC DNA]</scope>
    <source>
        <strain evidence="12 13">AS-A4</strain>
    </source>
</reference>
<dbReference type="EMBL" id="JAMPLM010000048">
    <property type="protein sequence ID" value="MEP1061945.1"/>
    <property type="molecule type" value="Genomic_DNA"/>
</dbReference>
<keyword evidence="1" id="KW-0547">Nucleotide-binding</keyword>
<accession>A0ABV0KRW4</accession>
<dbReference type="PANTHER" id="PTHR11070:SF2">
    <property type="entry name" value="ATP-DEPENDENT DNA HELICASE SRS2"/>
    <property type="match status" value="1"/>
</dbReference>
<organism evidence="12 13">
    <name type="scientific">Stenomitos frigidus AS-A4</name>
    <dbReference type="NCBI Taxonomy" id="2933935"/>
    <lineage>
        <taxon>Bacteria</taxon>
        <taxon>Bacillati</taxon>
        <taxon>Cyanobacteriota</taxon>
        <taxon>Cyanophyceae</taxon>
        <taxon>Leptolyngbyales</taxon>
        <taxon>Leptolyngbyaceae</taxon>
        <taxon>Stenomitos</taxon>
    </lineage>
</organism>
<evidence type="ECO:0000259" key="9">
    <source>
        <dbReference type="Pfam" id="PF00580"/>
    </source>
</evidence>
<dbReference type="InterPro" id="IPR011528">
    <property type="entry name" value="NERD"/>
</dbReference>
<keyword evidence="5" id="KW-0413">Isomerase</keyword>
<feature type="domain" description="NERD" evidence="10">
    <location>
        <begin position="17"/>
        <end position="117"/>
    </location>
</feature>
<feature type="domain" description="UvrD-like helicase ATP-binding" evidence="9">
    <location>
        <begin position="240"/>
        <end position="326"/>
    </location>
</feature>
<dbReference type="InterPro" id="IPR014016">
    <property type="entry name" value="UvrD-like_ATP-bd"/>
</dbReference>
<dbReference type="Pfam" id="PF13361">
    <property type="entry name" value="UvrD_C"/>
    <property type="match status" value="2"/>
</dbReference>
<dbReference type="SUPFAM" id="SSF52540">
    <property type="entry name" value="P-loop containing nucleoside triphosphate hydrolases"/>
    <property type="match status" value="1"/>
</dbReference>
<proteinExistence type="predicted"/>
<dbReference type="InterPro" id="IPR014017">
    <property type="entry name" value="DNA_helicase_UvrD-like_C"/>
</dbReference>
<evidence type="ECO:0000256" key="8">
    <source>
        <dbReference type="ARBA" id="ARBA00048988"/>
    </source>
</evidence>
<comment type="caution">
    <text evidence="12">The sequence shown here is derived from an EMBL/GenBank/DDBJ whole genome shotgun (WGS) entry which is preliminary data.</text>
</comment>
<evidence type="ECO:0000256" key="7">
    <source>
        <dbReference type="ARBA" id="ARBA00034808"/>
    </source>
</evidence>
<evidence type="ECO:0000256" key="6">
    <source>
        <dbReference type="ARBA" id="ARBA00034617"/>
    </source>
</evidence>